<reference evidence="1 2" key="1">
    <citation type="submission" date="2019-07" db="EMBL/GenBank/DDBJ databases">
        <title>The pathways for chlorine oxyanion respiration interact through the shared metabolite chlorate.</title>
        <authorList>
            <person name="Barnum T.P."/>
            <person name="Cheng Y."/>
            <person name="Hill K.A."/>
            <person name="Lucas L.N."/>
            <person name="Carlson H.K."/>
            <person name="Coates J.D."/>
        </authorList>
    </citation>
    <scope>NUCLEOTIDE SEQUENCE [LARGE SCALE GENOMIC DNA]</scope>
    <source>
        <strain evidence="1 2">BK-1</strain>
    </source>
</reference>
<dbReference type="RefSeq" id="WP_144357031.1">
    <property type="nucleotide sequence ID" value="NZ_VMNH01000002.1"/>
</dbReference>
<evidence type="ECO:0000313" key="1">
    <source>
        <dbReference type="EMBL" id="TVO78673.1"/>
    </source>
</evidence>
<dbReference type="AlphaFoldDB" id="A0A557SMM6"/>
<protein>
    <submittedName>
        <fullName evidence="1">Dihydroorotase</fullName>
    </submittedName>
</protein>
<dbReference type="EMBL" id="VMNH01000002">
    <property type="protein sequence ID" value="TVO78673.1"/>
    <property type="molecule type" value="Genomic_DNA"/>
</dbReference>
<evidence type="ECO:0000313" key="2">
    <source>
        <dbReference type="Proteomes" id="UP000316649"/>
    </source>
</evidence>
<name>A0A557SMM6_9GAMM</name>
<keyword evidence="2" id="KW-1185">Reference proteome</keyword>
<dbReference type="OrthoDB" id="5795260at2"/>
<gene>
    <name evidence="1" type="ORF">FHP88_00480</name>
</gene>
<accession>A0A557SMM6</accession>
<dbReference type="Proteomes" id="UP000316649">
    <property type="component" value="Unassembled WGS sequence"/>
</dbReference>
<proteinExistence type="predicted"/>
<sequence length="126" mass="13930">MKQSELEPYELIPATTNDEEIKQRGLLSQHCLKEENQKFEGTQGISQNNRHTDFVPAFKDNVSGTCVISRFADGSPAPVHVLDGLPIAWITGYDEAGHVSTVRKGIVAGFLRDAHFYTRDEAALSV</sequence>
<organism evidence="1 2">
    <name type="scientific">Sedimenticola selenatireducens</name>
    <dbReference type="NCBI Taxonomy" id="191960"/>
    <lineage>
        <taxon>Bacteria</taxon>
        <taxon>Pseudomonadati</taxon>
        <taxon>Pseudomonadota</taxon>
        <taxon>Gammaproteobacteria</taxon>
        <taxon>Chromatiales</taxon>
        <taxon>Sedimenticolaceae</taxon>
        <taxon>Sedimenticola</taxon>
    </lineage>
</organism>
<comment type="caution">
    <text evidence="1">The sequence shown here is derived from an EMBL/GenBank/DDBJ whole genome shotgun (WGS) entry which is preliminary data.</text>
</comment>